<evidence type="ECO:0000313" key="2">
    <source>
        <dbReference type="EMBL" id="MBU2738590.1"/>
    </source>
</evidence>
<keyword evidence="1" id="KW-0472">Membrane</keyword>
<gene>
    <name evidence="2" type="ORF">HJG40_07240</name>
</gene>
<feature type="transmembrane region" description="Helical" evidence="1">
    <location>
        <begin position="15"/>
        <end position="35"/>
    </location>
</feature>
<protein>
    <submittedName>
        <fullName evidence="2">Uncharacterized protein</fullName>
    </submittedName>
</protein>
<comment type="caution">
    <text evidence="2">The sequence shown here is derived from an EMBL/GenBank/DDBJ whole genome shotgun (WGS) entry which is preliminary data.</text>
</comment>
<dbReference type="Proteomes" id="UP001197028">
    <property type="component" value="Unassembled WGS sequence"/>
</dbReference>
<sequence length="108" mass="11490">MTTLKSVRDSIIRQVLYSVAASVLVWLLACAIVIYRDHFMGFHPAHIAWLAAQPDSWSVTMHHALHVAGIWAVIALGAGLALILVANLISGIIALLGIAIAKNSRGGV</sequence>
<dbReference type="EMBL" id="JABELD010000051">
    <property type="protein sequence ID" value="MBU2738590.1"/>
    <property type="molecule type" value="Genomic_DNA"/>
</dbReference>
<feature type="transmembrane region" description="Helical" evidence="1">
    <location>
        <begin position="68"/>
        <end position="101"/>
    </location>
</feature>
<evidence type="ECO:0000313" key="3">
    <source>
        <dbReference type="Proteomes" id="UP001197028"/>
    </source>
</evidence>
<dbReference type="RefSeq" id="WP_215863555.1">
    <property type="nucleotide sequence ID" value="NZ_JABELD010000051.1"/>
</dbReference>
<reference evidence="2 3" key="1">
    <citation type="journal article" date="2021" name="ISME J.">
        <title>Genomic evolution of the class Acidithiobacillia: deep-branching Proteobacteria living in extreme acidic conditions.</title>
        <authorList>
            <person name="Moya-Beltran A."/>
            <person name="Beard S."/>
            <person name="Rojas-Villalobos C."/>
            <person name="Issotta F."/>
            <person name="Gallardo Y."/>
            <person name="Ulloa R."/>
            <person name="Giaveno A."/>
            <person name="Degli Esposti M."/>
            <person name="Johnson D.B."/>
            <person name="Quatrini R."/>
        </authorList>
    </citation>
    <scope>NUCLEOTIDE SEQUENCE [LARGE SCALE GENOMIC DNA]</scope>
    <source>
        <strain evidence="2 3">ATCC 19703</strain>
    </source>
</reference>
<keyword evidence="1" id="KW-0812">Transmembrane</keyword>
<dbReference type="PROSITE" id="PS51257">
    <property type="entry name" value="PROKAR_LIPOPROTEIN"/>
    <property type="match status" value="1"/>
</dbReference>
<proteinExistence type="predicted"/>
<accession>A0ABS5ZQ17</accession>
<evidence type="ECO:0000256" key="1">
    <source>
        <dbReference type="SAM" id="Phobius"/>
    </source>
</evidence>
<name>A0ABS5ZQ17_9PROT</name>
<keyword evidence="1" id="KW-1133">Transmembrane helix</keyword>
<organism evidence="2 3">
    <name type="scientific">Acidithiobacillus concretivorus</name>
    <dbReference type="NCBI Taxonomy" id="3063952"/>
    <lineage>
        <taxon>Bacteria</taxon>
        <taxon>Pseudomonadati</taxon>
        <taxon>Pseudomonadota</taxon>
        <taxon>Acidithiobacillia</taxon>
        <taxon>Acidithiobacillales</taxon>
        <taxon>Acidithiobacillaceae</taxon>
        <taxon>Acidithiobacillus</taxon>
    </lineage>
</organism>
<keyword evidence="3" id="KW-1185">Reference proteome</keyword>